<sequence length="84" mass="8939">MPNTVARPSIIEVPGRAGRGLEGSVVRKVPNDKPTHKERFPVFQCATSKWNVGAETLSIGLVSKIVSESPAPIGGKKSVFIQNA</sequence>
<proteinExistence type="predicted"/>
<keyword evidence="2" id="KW-1185">Reference proteome</keyword>
<reference evidence="1 2" key="1">
    <citation type="submission" date="2016-08" db="EMBL/GenBank/DDBJ databases">
        <authorList>
            <consortium name="Lentinula edodes genome sequencing consortium"/>
            <person name="Sakamoto Y."/>
            <person name="Nakade K."/>
            <person name="Sato S."/>
            <person name="Yoshida Y."/>
            <person name="Miyazaki K."/>
            <person name="Natsume S."/>
            <person name="Konno N."/>
        </authorList>
    </citation>
    <scope>NUCLEOTIDE SEQUENCE [LARGE SCALE GENOMIC DNA]</scope>
    <source>
        <strain evidence="1 2">NBRC 111202</strain>
    </source>
</reference>
<gene>
    <name evidence="1" type="ORF">LENED_009168</name>
</gene>
<dbReference type="Proteomes" id="UP000188533">
    <property type="component" value="Unassembled WGS sequence"/>
</dbReference>
<evidence type="ECO:0000313" key="2">
    <source>
        <dbReference type="Proteomes" id="UP000188533"/>
    </source>
</evidence>
<evidence type="ECO:0000313" key="1">
    <source>
        <dbReference type="EMBL" id="GAW07193.1"/>
    </source>
</evidence>
<dbReference type="AlphaFoldDB" id="A0A1Q3EJ05"/>
<protein>
    <submittedName>
        <fullName evidence="1">Uncharacterized protein</fullName>
    </submittedName>
</protein>
<comment type="caution">
    <text evidence="1">The sequence shown here is derived from an EMBL/GenBank/DDBJ whole genome shotgun (WGS) entry which is preliminary data.</text>
</comment>
<organism evidence="1 2">
    <name type="scientific">Lentinula edodes</name>
    <name type="common">Shiitake mushroom</name>
    <name type="synonym">Lentinus edodes</name>
    <dbReference type="NCBI Taxonomy" id="5353"/>
    <lineage>
        <taxon>Eukaryota</taxon>
        <taxon>Fungi</taxon>
        <taxon>Dikarya</taxon>
        <taxon>Basidiomycota</taxon>
        <taxon>Agaricomycotina</taxon>
        <taxon>Agaricomycetes</taxon>
        <taxon>Agaricomycetidae</taxon>
        <taxon>Agaricales</taxon>
        <taxon>Marasmiineae</taxon>
        <taxon>Omphalotaceae</taxon>
        <taxon>Lentinula</taxon>
    </lineage>
</organism>
<name>A0A1Q3EJ05_LENED</name>
<accession>A0A1Q3EJ05</accession>
<reference evidence="1 2" key="2">
    <citation type="submission" date="2017-02" db="EMBL/GenBank/DDBJ databases">
        <title>A genome survey and senescence transcriptome analysis in Lentinula edodes.</title>
        <authorList>
            <person name="Sakamoto Y."/>
            <person name="Nakade K."/>
            <person name="Sato S."/>
            <person name="Yoshida Y."/>
            <person name="Miyazaki K."/>
            <person name="Natsume S."/>
            <person name="Konno N."/>
        </authorList>
    </citation>
    <scope>NUCLEOTIDE SEQUENCE [LARGE SCALE GENOMIC DNA]</scope>
    <source>
        <strain evidence="1 2">NBRC 111202</strain>
    </source>
</reference>
<dbReference type="EMBL" id="BDGU01000407">
    <property type="protein sequence ID" value="GAW07193.1"/>
    <property type="molecule type" value="Genomic_DNA"/>
</dbReference>